<sequence length="97" mass="10784">MLSAPQIQSEPITLTADEAARRIGVSAHMLWRFRSGNEGNEGPRYIRIGRRVLYRPADVDAWLAEMAVVRADALANNKKRGRPTKAEAAARRQQAEG</sequence>
<reference evidence="3 4" key="1">
    <citation type="submission" date="2024-04" db="EMBL/GenBank/DDBJ databases">
        <title>Complete genome sequence of Nguyenibacter vanlangesis HBCM-1154, a strain capable of nitrogen fixation, IAA production, and phosphorus solubilization isolated from sugarcane soil.</title>
        <authorList>
            <person name="MY HANH P."/>
        </authorList>
    </citation>
    <scope>NUCLEOTIDE SEQUENCE [LARGE SCALE GENOMIC DNA]</scope>
    <source>
        <strain evidence="3 4">HBCM 1154</strain>
    </source>
</reference>
<proteinExistence type="predicted"/>
<feature type="domain" description="Helix-turn-helix" evidence="2">
    <location>
        <begin position="14"/>
        <end position="65"/>
    </location>
</feature>
<dbReference type="InterPro" id="IPR041657">
    <property type="entry name" value="HTH_17"/>
</dbReference>
<dbReference type="InterPro" id="IPR009061">
    <property type="entry name" value="DNA-bd_dom_put_sf"/>
</dbReference>
<dbReference type="RefSeq" id="WP_342627818.1">
    <property type="nucleotide sequence ID" value="NZ_CP152276.1"/>
</dbReference>
<feature type="region of interest" description="Disordered" evidence="1">
    <location>
        <begin position="75"/>
        <end position="97"/>
    </location>
</feature>
<evidence type="ECO:0000259" key="2">
    <source>
        <dbReference type="Pfam" id="PF12728"/>
    </source>
</evidence>
<protein>
    <submittedName>
        <fullName evidence="3">Helix-turn-helix domain-containing protein</fullName>
    </submittedName>
</protein>
<dbReference type="Proteomes" id="UP001449795">
    <property type="component" value="Chromosome"/>
</dbReference>
<dbReference type="Pfam" id="PF12728">
    <property type="entry name" value="HTH_17"/>
    <property type="match status" value="1"/>
</dbReference>
<name>A0ABZ3D376_9PROT</name>
<gene>
    <name evidence="3" type="ORF">AAC691_17245</name>
</gene>
<organism evidence="3 4">
    <name type="scientific">Nguyenibacter vanlangensis</name>
    <dbReference type="NCBI Taxonomy" id="1216886"/>
    <lineage>
        <taxon>Bacteria</taxon>
        <taxon>Pseudomonadati</taxon>
        <taxon>Pseudomonadota</taxon>
        <taxon>Alphaproteobacteria</taxon>
        <taxon>Acetobacterales</taxon>
        <taxon>Acetobacteraceae</taxon>
        <taxon>Nguyenibacter</taxon>
    </lineage>
</organism>
<dbReference type="EMBL" id="CP152276">
    <property type="protein sequence ID" value="XAE42001.1"/>
    <property type="molecule type" value="Genomic_DNA"/>
</dbReference>
<evidence type="ECO:0000313" key="4">
    <source>
        <dbReference type="Proteomes" id="UP001449795"/>
    </source>
</evidence>
<keyword evidence="4" id="KW-1185">Reference proteome</keyword>
<evidence type="ECO:0000256" key="1">
    <source>
        <dbReference type="SAM" id="MobiDB-lite"/>
    </source>
</evidence>
<feature type="compositionally biased region" description="Basic and acidic residues" evidence="1">
    <location>
        <begin position="84"/>
        <end position="97"/>
    </location>
</feature>
<dbReference type="SUPFAM" id="SSF46955">
    <property type="entry name" value="Putative DNA-binding domain"/>
    <property type="match status" value="1"/>
</dbReference>
<accession>A0ABZ3D376</accession>
<evidence type="ECO:0000313" key="3">
    <source>
        <dbReference type="EMBL" id="XAE42001.1"/>
    </source>
</evidence>